<dbReference type="PANTHER" id="PTHR10806">
    <property type="entry name" value="SIGNAL PEPTIDASE COMPLEX CATALYTIC SUBUNIT SEC11"/>
    <property type="match status" value="1"/>
</dbReference>
<dbReference type="PANTHER" id="PTHR10806:SF6">
    <property type="entry name" value="SIGNAL PEPTIDASE COMPLEX CATALYTIC SUBUNIT SEC11"/>
    <property type="match status" value="1"/>
</dbReference>
<proteinExistence type="predicted"/>
<dbReference type="Proteomes" id="UP000034793">
    <property type="component" value="Unassembled WGS sequence"/>
</dbReference>
<dbReference type="CDD" id="cd06530">
    <property type="entry name" value="S26_SPase_I"/>
    <property type="match status" value="1"/>
</dbReference>
<dbReference type="GO" id="GO:0006465">
    <property type="term" value="P:signal peptide processing"/>
    <property type="evidence" value="ECO:0007669"/>
    <property type="project" value="UniProtKB-UniRule"/>
</dbReference>
<reference evidence="7 8" key="1">
    <citation type="journal article" date="2015" name="Nature">
        <title>rRNA introns, odd ribosomes, and small enigmatic genomes across a large radiation of phyla.</title>
        <authorList>
            <person name="Brown C.T."/>
            <person name="Hug L.A."/>
            <person name="Thomas B.C."/>
            <person name="Sharon I."/>
            <person name="Castelle C.J."/>
            <person name="Singh A."/>
            <person name="Wilkins M.J."/>
            <person name="Williams K.H."/>
            <person name="Banfield J.F."/>
        </authorList>
    </citation>
    <scope>NUCLEOTIDE SEQUENCE [LARGE SCALE GENOMIC DNA]</scope>
</reference>
<comment type="caution">
    <text evidence="7">The sequence shown here is derived from an EMBL/GenBank/DDBJ whole genome shotgun (WGS) entry which is preliminary data.</text>
</comment>
<evidence type="ECO:0000256" key="5">
    <source>
        <dbReference type="NCBIfam" id="TIGR02228"/>
    </source>
</evidence>
<keyword evidence="2 6" id="KW-0812">Transmembrane</keyword>
<evidence type="ECO:0000256" key="2">
    <source>
        <dbReference type="ARBA" id="ARBA00022692"/>
    </source>
</evidence>
<dbReference type="EMBL" id="LBXL01000005">
    <property type="protein sequence ID" value="KKR30525.1"/>
    <property type="molecule type" value="Genomic_DNA"/>
</dbReference>
<feature type="transmembrane region" description="Helical" evidence="6">
    <location>
        <begin position="191"/>
        <end position="210"/>
    </location>
</feature>
<comment type="subcellular location">
    <subcellularLocation>
        <location evidence="1">Membrane</location>
    </subcellularLocation>
</comment>
<dbReference type="InterPro" id="IPR036286">
    <property type="entry name" value="LexA/Signal_pep-like_sf"/>
</dbReference>
<dbReference type="InterPro" id="IPR001733">
    <property type="entry name" value="Peptidase_S26B"/>
</dbReference>
<dbReference type="GO" id="GO:0009003">
    <property type="term" value="F:signal peptidase activity"/>
    <property type="evidence" value="ECO:0007669"/>
    <property type="project" value="UniProtKB-EC"/>
</dbReference>
<dbReference type="GO" id="GO:0016020">
    <property type="term" value="C:membrane"/>
    <property type="evidence" value="ECO:0007669"/>
    <property type="project" value="UniProtKB-SubCell"/>
</dbReference>
<evidence type="ECO:0000256" key="4">
    <source>
        <dbReference type="ARBA" id="ARBA00023136"/>
    </source>
</evidence>
<evidence type="ECO:0000256" key="6">
    <source>
        <dbReference type="SAM" id="Phobius"/>
    </source>
</evidence>
<dbReference type="SUPFAM" id="SSF51306">
    <property type="entry name" value="LexA/Signal peptidase"/>
    <property type="match status" value="1"/>
</dbReference>
<name>A0A0G0S703_9BACT</name>
<dbReference type="GO" id="GO:0004252">
    <property type="term" value="F:serine-type endopeptidase activity"/>
    <property type="evidence" value="ECO:0007669"/>
    <property type="project" value="UniProtKB-UniRule"/>
</dbReference>
<dbReference type="InterPro" id="IPR019533">
    <property type="entry name" value="Peptidase_S26"/>
</dbReference>
<dbReference type="AlphaFoldDB" id="A0A0G0S703"/>
<evidence type="ECO:0000313" key="8">
    <source>
        <dbReference type="Proteomes" id="UP000034793"/>
    </source>
</evidence>
<dbReference type="EC" id="3.4.21.89" evidence="5"/>
<protein>
    <recommendedName>
        <fullName evidence="5">Signal peptidase I</fullName>
        <ecNumber evidence="5">3.4.21.89</ecNumber>
    </recommendedName>
</protein>
<sequence length="226" mass="26003">MQYRTVDYLRDSYWFIEMPINLWEFLKPRLKKFLDKAIDFEYDKYIFRIAENLPYALVILFLGLFAVLTLAKYSEKQNGIRVTTITTNSMYPAIAPGSIIISTPTSIYSKGDIITYKEINPKTGVETGRAITHRIISEGESDKDVIYVTQGDANKQPDPGNIKKEQIFGKVFMIVPFLGYFDIVVKTLPGFTIFIVIPALLLIRNELNFLKEEKRYSLKKSDFVGL</sequence>
<evidence type="ECO:0000256" key="1">
    <source>
        <dbReference type="ARBA" id="ARBA00004370"/>
    </source>
</evidence>
<evidence type="ECO:0000313" key="7">
    <source>
        <dbReference type="EMBL" id="KKR30525.1"/>
    </source>
</evidence>
<keyword evidence="4 6" id="KW-0472">Membrane</keyword>
<evidence type="ECO:0000256" key="3">
    <source>
        <dbReference type="ARBA" id="ARBA00022989"/>
    </source>
</evidence>
<accession>A0A0G0S703</accession>
<feature type="transmembrane region" description="Helical" evidence="6">
    <location>
        <begin position="53"/>
        <end position="71"/>
    </location>
</feature>
<dbReference type="NCBIfam" id="TIGR02228">
    <property type="entry name" value="sigpep_I_arch"/>
    <property type="match status" value="1"/>
</dbReference>
<organism evidence="7 8">
    <name type="scientific">Candidatus Woesebacteria bacterium GW2011_GWA1_39_8</name>
    <dbReference type="NCBI Taxonomy" id="1618552"/>
    <lineage>
        <taxon>Bacteria</taxon>
        <taxon>Candidatus Woeseibacteriota</taxon>
    </lineage>
</organism>
<keyword evidence="3 6" id="KW-1133">Transmembrane helix</keyword>
<gene>
    <name evidence="7" type="ORF">UT61_C0005G0006</name>
</gene>